<gene>
    <name evidence="1" type="ORF">SAMN05660330_04035</name>
</gene>
<organism evidence="1 2">
    <name type="scientific">Desulforhopalus singaporensis</name>
    <dbReference type="NCBI Taxonomy" id="91360"/>
    <lineage>
        <taxon>Bacteria</taxon>
        <taxon>Pseudomonadati</taxon>
        <taxon>Thermodesulfobacteriota</taxon>
        <taxon>Desulfobulbia</taxon>
        <taxon>Desulfobulbales</taxon>
        <taxon>Desulfocapsaceae</taxon>
        <taxon>Desulforhopalus</taxon>
    </lineage>
</organism>
<name>A0A1H0VFH0_9BACT</name>
<dbReference type="Proteomes" id="UP000199073">
    <property type="component" value="Unassembled WGS sequence"/>
</dbReference>
<sequence>MKKLKPNYPAFEVVDGPFKGHVYRHGQEYAPEQIPPRERKKFEVVKKATTKAENKS</sequence>
<protein>
    <submittedName>
        <fullName evidence="1">Uncharacterized protein</fullName>
    </submittedName>
</protein>
<proteinExistence type="predicted"/>
<evidence type="ECO:0000313" key="1">
    <source>
        <dbReference type="EMBL" id="SDP77101.1"/>
    </source>
</evidence>
<dbReference type="STRING" id="91360.SAMN05660330_04035"/>
<dbReference type="EMBL" id="FNJI01000048">
    <property type="protein sequence ID" value="SDP77101.1"/>
    <property type="molecule type" value="Genomic_DNA"/>
</dbReference>
<reference evidence="1 2" key="1">
    <citation type="submission" date="2016-10" db="EMBL/GenBank/DDBJ databases">
        <authorList>
            <person name="de Groot N.N."/>
        </authorList>
    </citation>
    <scope>NUCLEOTIDE SEQUENCE [LARGE SCALE GENOMIC DNA]</scope>
    <source>
        <strain evidence="1 2">DSM 12130</strain>
    </source>
</reference>
<evidence type="ECO:0000313" key="2">
    <source>
        <dbReference type="Proteomes" id="UP000199073"/>
    </source>
</evidence>
<dbReference type="AlphaFoldDB" id="A0A1H0VFH0"/>
<dbReference type="RefSeq" id="WP_176761344.1">
    <property type="nucleotide sequence ID" value="NZ_FNJI01000048.1"/>
</dbReference>
<accession>A0A1H0VFH0</accession>
<keyword evidence="2" id="KW-1185">Reference proteome</keyword>